<comment type="catalytic activity">
    <reaction evidence="7">
        <text>diphthine methyl ester-[translation elongation factor 2] + H2O = diphthine-[translation elongation factor 2] + methanol + H(+)</text>
        <dbReference type="Rhea" id="RHEA:42656"/>
        <dbReference type="Rhea" id="RHEA-COMP:10172"/>
        <dbReference type="Rhea" id="RHEA-COMP:10173"/>
        <dbReference type="ChEBI" id="CHEBI:15377"/>
        <dbReference type="ChEBI" id="CHEBI:15378"/>
        <dbReference type="ChEBI" id="CHEBI:17790"/>
        <dbReference type="ChEBI" id="CHEBI:79005"/>
        <dbReference type="ChEBI" id="CHEBI:82696"/>
        <dbReference type="EC" id="3.1.1.97"/>
    </reaction>
</comment>
<dbReference type="SUPFAM" id="SSF50978">
    <property type="entry name" value="WD40 repeat-like"/>
    <property type="match status" value="1"/>
</dbReference>
<organism evidence="9 10">
    <name type="scientific">Chaetoceros tenuissimus</name>
    <dbReference type="NCBI Taxonomy" id="426638"/>
    <lineage>
        <taxon>Eukaryota</taxon>
        <taxon>Sar</taxon>
        <taxon>Stramenopiles</taxon>
        <taxon>Ochrophyta</taxon>
        <taxon>Bacillariophyta</taxon>
        <taxon>Coscinodiscophyceae</taxon>
        <taxon>Chaetocerotophycidae</taxon>
        <taxon>Chaetocerotales</taxon>
        <taxon>Chaetocerotaceae</taxon>
        <taxon>Chaetoceros</taxon>
    </lineage>
</organism>
<dbReference type="InterPro" id="IPR001680">
    <property type="entry name" value="WD40_rpt"/>
</dbReference>
<keyword evidence="3" id="KW-0677">Repeat</keyword>
<dbReference type="PROSITE" id="PS50082">
    <property type="entry name" value="WD_REPEATS_2"/>
    <property type="match status" value="1"/>
</dbReference>
<keyword evidence="2 8" id="KW-0853">WD repeat</keyword>
<dbReference type="Gene3D" id="2.130.10.10">
    <property type="entry name" value="YVTN repeat-like/Quinoprotein amine dehydrogenase"/>
    <property type="match status" value="1"/>
</dbReference>
<evidence type="ECO:0000256" key="3">
    <source>
        <dbReference type="ARBA" id="ARBA00022737"/>
    </source>
</evidence>
<keyword evidence="4" id="KW-0378">Hydrolase</keyword>
<proteinExistence type="inferred from homology"/>
<feature type="repeat" description="WD" evidence="8">
    <location>
        <begin position="261"/>
        <end position="296"/>
    </location>
</feature>
<evidence type="ECO:0000256" key="4">
    <source>
        <dbReference type="ARBA" id="ARBA00022801"/>
    </source>
</evidence>
<comment type="caution">
    <text evidence="9">The sequence shown here is derived from an EMBL/GenBank/DDBJ whole genome shotgun (WGS) entry which is preliminary data.</text>
</comment>
<dbReference type="InterPro" id="IPR036322">
    <property type="entry name" value="WD40_repeat_dom_sf"/>
</dbReference>
<evidence type="ECO:0000313" key="10">
    <source>
        <dbReference type="Proteomes" id="UP001054902"/>
    </source>
</evidence>
<evidence type="ECO:0000256" key="8">
    <source>
        <dbReference type="PROSITE-ProRule" id="PRU00221"/>
    </source>
</evidence>
<dbReference type="InterPro" id="IPR015943">
    <property type="entry name" value="WD40/YVTN_repeat-like_dom_sf"/>
</dbReference>
<name>A0AAD3CNQ7_9STRA</name>
<gene>
    <name evidence="9" type="ORF">CTEN210_05819</name>
</gene>
<comment type="pathway">
    <text evidence="1">Protein modification; peptidyl-diphthamide biosynthesis.</text>
</comment>
<dbReference type="Pfam" id="PF00400">
    <property type="entry name" value="WD40"/>
    <property type="match status" value="2"/>
</dbReference>
<evidence type="ECO:0000256" key="1">
    <source>
        <dbReference type="ARBA" id="ARBA00005156"/>
    </source>
</evidence>
<dbReference type="PANTHER" id="PTHR46042:SF1">
    <property type="entry name" value="DIPHTHINE METHYLTRANSFERASE"/>
    <property type="match status" value="1"/>
</dbReference>
<protein>
    <recommendedName>
        <fullName evidence="6">methylated diphthine methylhydrolase</fullName>
        <ecNumber evidence="6">3.1.1.97</ecNumber>
    </recommendedName>
</protein>
<dbReference type="EMBL" id="BLLK01000038">
    <property type="protein sequence ID" value="GFH49343.1"/>
    <property type="molecule type" value="Genomic_DNA"/>
</dbReference>
<dbReference type="PANTHER" id="PTHR46042">
    <property type="entry name" value="DIPHTHINE METHYLTRANSFERASE"/>
    <property type="match status" value="1"/>
</dbReference>
<dbReference type="Proteomes" id="UP001054902">
    <property type="component" value="Unassembled WGS sequence"/>
</dbReference>
<dbReference type="AlphaFoldDB" id="A0AAD3CNQ7"/>
<sequence length="399" mass="44549">MSSSWYDEIDTDLNACSLETLYTPLKKNETTFPVVVGCYQLNEGTDSKNEDEEEGKPTRSGELLLHQIGSDFQFSKGDDLKRIRTDSGVLDGKWLQSGPFKANNGEGICEESYIYATANASGSLNIYRMNDEGEDVDLVHICATDGDADVDGLALSLAWDECNFATTENGTCSPRTVSSYSKGSLAIHEITQNGEWTNMKVEETQRWDAHTLFGCPSEVWTCCFASNKHYNTYQDTIISGGDDCKMKLWDLRMCSTPTSVKKGFDAGVTAVSYHPSLEHVFAVGSYDEYVRVWDMRKISDEPLNNIHVGGGVWRVKWHPHDNSRILVGAMHGGCRLVNIEGIESSIIDEEYETNAHITKKFTEHKSMAYGADWIVSKDSFEAAASCSFYDKKCFTWTSQ</sequence>
<dbReference type="GO" id="GO:0061685">
    <property type="term" value="F:diphthine methylesterase activity"/>
    <property type="evidence" value="ECO:0007669"/>
    <property type="project" value="UniProtKB-EC"/>
</dbReference>
<evidence type="ECO:0000256" key="6">
    <source>
        <dbReference type="ARBA" id="ARBA00039131"/>
    </source>
</evidence>
<dbReference type="GO" id="GO:0017183">
    <property type="term" value="P:protein histidyl modification to diphthamide"/>
    <property type="evidence" value="ECO:0007669"/>
    <property type="project" value="TreeGrafter"/>
</dbReference>
<dbReference type="PROSITE" id="PS50294">
    <property type="entry name" value="WD_REPEATS_REGION"/>
    <property type="match status" value="1"/>
</dbReference>
<comment type="similarity">
    <text evidence="5">Belongs to the DPH7 family.</text>
</comment>
<dbReference type="InterPro" id="IPR052415">
    <property type="entry name" value="Diphthine_MTase"/>
</dbReference>
<dbReference type="SMART" id="SM00320">
    <property type="entry name" value="WD40"/>
    <property type="match status" value="3"/>
</dbReference>
<reference evidence="9 10" key="1">
    <citation type="journal article" date="2021" name="Sci. Rep.">
        <title>The genome of the diatom Chaetoceros tenuissimus carries an ancient integrated fragment of an extant virus.</title>
        <authorList>
            <person name="Hongo Y."/>
            <person name="Kimura K."/>
            <person name="Takaki Y."/>
            <person name="Yoshida Y."/>
            <person name="Baba S."/>
            <person name="Kobayashi G."/>
            <person name="Nagasaki K."/>
            <person name="Hano T."/>
            <person name="Tomaru Y."/>
        </authorList>
    </citation>
    <scope>NUCLEOTIDE SEQUENCE [LARGE SCALE GENOMIC DNA]</scope>
    <source>
        <strain evidence="9 10">NIES-3715</strain>
    </source>
</reference>
<evidence type="ECO:0000256" key="2">
    <source>
        <dbReference type="ARBA" id="ARBA00022574"/>
    </source>
</evidence>
<evidence type="ECO:0000256" key="7">
    <source>
        <dbReference type="ARBA" id="ARBA00047551"/>
    </source>
</evidence>
<dbReference type="EC" id="3.1.1.97" evidence="6"/>
<accession>A0AAD3CNQ7</accession>
<keyword evidence="10" id="KW-1185">Reference proteome</keyword>
<evidence type="ECO:0000256" key="5">
    <source>
        <dbReference type="ARBA" id="ARBA00038092"/>
    </source>
</evidence>
<evidence type="ECO:0000313" key="9">
    <source>
        <dbReference type="EMBL" id="GFH49343.1"/>
    </source>
</evidence>
<dbReference type="GO" id="GO:0005737">
    <property type="term" value="C:cytoplasm"/>
    <property type="evidence" value="ECO:0007669"/>
    <property type="project" value="TreeGrafter"/>
</dbReference>